<dbReference type="eggNOG" id="ENOG502QWPA">
    <property type="taxonomic scope" value="Eukaryota"/>
</dbReference>
<dbReference type="GO" id="GO:0000052">
    <property type="term" value="P:citrulline metabolic process"/>
    <property type="evidence" value="ECO:0007669"/>
    <property type="project" value="TreeGrafter"/>
</dbReference>
<evidence type="ECO:0000256" key="1">
    <source>
        <dbReference type="ARBA" id="ARBA00008532"/>
    </source>
</evidence>
<protein>
    <submittedName>
        <fullName evidence="5">Uncharacterized protein</fullName>
    </submittedName>
</protein>
<dbReference type="RefSeq" id="XP_007881178.1">
    <property type="nucleotide sequence ID" value="XM_007882987.1"/>
</dbReference>
<evidence type="ECO:0000256" key="3">
    <source>
        <dbReference type="PIRSR" id="PIRSR633199-1"/>
    </source>
</evidence>
<dbReference type="Proteomes" id="UP000053664">
    <property type="component" value="Unassembled WGS sequence"/>
</dbReference>
<evidence type="ECO:0000256" key="4">
    <source>
        <dbReference type="SAM" id="MobiDB-lite"/>
    </source>
</evidence>
<accession>A0A061H312</accession>
<dbReference type="HOGENOM" id="CLU_067923_1_0_1"/>
<dbReference type="KEGG" id="pfp:PFL1_06943"/>
<comment type="similarity">
    <text evidence="1">Belongs to the DDAH family.</text>
</comment>
<dbReference type="GO" id="GO:0016597">
    <property type="term" value="F:amino acid binding"/>
    <property type="evidence" value="ECO:0007669"/>
    <property type="project" value="TreeGrafter"/>
</dbReference>
<dbReference type="OrthoDB" id="26679at2759"/>
<gene>
    <name evidence="5" type="ORF">PFL1_06943</name>
</gene>
<dbReference type="GO" id="GO:0045429">
    <property type="term" value="P:positive regulation of nitric oxide biosynthetic process"/>
    <property type="evidence" value="ECO:0007669"/>
    <property type="project" value="TreeGrafter"/>
</dbReference>
<dbReference type="PANTHER" id="PTHR12737:SF9">
    <property type="entry name" value="DIMETHYLARGININASE"/>
    <property type="match status" value="1"/>
</dbReference>
<dbReference type="GeneID" id="19321007"/>
<dbReference type="GO" id="GO:0006525">
    <property type="term" value="P:arginine metabolic process"/>
    <property type="evidence" value="ECO:0007669"/>
    <property type="project" value="TreeGrafter"/>
</dbReference>
<feature type="compositionally biased region" description="Gly residues" evidence="4">
    <location>
        <begin position="16"/>
        <end position="28"/>
    </location>
</feature>
<feature type="region of interest" description="Disordered" evidence="4">
    <location>
        <begin position="1"/>
        <end position="44"/>
    </location>
</feature>
<feature type="active site" description="Proton donor" evidence="3">
    <location>
        <position position="196"/>
    </location>
</feature>
<organism evidence="5 6">
    <name type="scientific">Pseudozyma flocculosa PF-1</name>
    <dbReference type="NCBI Taxonomy" id="1277687"/>
    <lineage>
        <taxon>Eukaryota</taxon>
        <taxon>Fungi</taxon>
        <taxon>Dikarya</taxon>
        <taxon>Basidiomycota</taxon>
        <taxon>Ustilaginomycotina</taxon>
        <taxon>Ustilaginomycetes</taxon>
        <taxon>Ustilaginales</taxon>
        <taxon>Ustilaginaceae</taxon>
        <taxon>Pseudozyma</taxon>
    </lineage>
</organism>
<dbReference type="Gene3D" id="3.75.10.10">
    <property type="entry name" value="L-arginine/glycine Amidinotransferase, Chain A"/>
    <property type="match status" value="1"/>
</dbReference>
<keyword evidence="2" id="KW-0378">Hydrolase</keyword>
<dbReference type="GO" id="GO:0016403">
    <property type="term" value="F:dimethylargininase activity"/>
    <property type="evidence" value="ECO:0007669"/>
    <property type="project" value="TreeGrafter"/>
</dbReference>
<evidence type="ECO:0000256" key="2">
    <source>
        <dbReference type="ARBA" id="ARBA00022801"/>
    </source>
</evidence>
<feature type="active site" description="Nucleophile" evidence="3">
    <location>
        <position position="281"/>
    </location>
</feature>
<dbReference type="PANTHER" id="PTHR12737">
    <property type="entry name" value="DIMETHYLARGININE DIMETHYLAMINOHYDROLASE"/>
    <property type="match status" value="1"/>
</dbReference>
<dbReference type="SUPFAM" id="SSF55909">
    <property type="entry name" value="Pentein"/>
    <property type="match status" value="1"/>
</dbReference>
<dbReference type="AlphaFoldDB" id="A0A061H312"/>
<name>A0A061H312_9BASI</name>
<feature type="compositionally biased region" description="Low complexity" evidence="4">
    <location>
        <begin position="1"/>
        <end position="15"/>
    </location>
</feature>
<dbReference type="InterPro" id="IPR033199">
    <property type="entry name" value="DDAH-like"/>
</dbReference>
<evidence type="ECO:0000313" key="6">
    <source>
        <dbReference type="Proteomes" id="UP000053664"/>
    </source>
</evidence>
<evidence type="ECO:0000313" key="5">
    <source>
        <dbReference type="EMBL" id="EPQ27142.1"/>
    </source>
</evidence>
<proteinExistence type="inferred from homology"/>
<dbReference type="EMBL" id="KE361641">
    <property type="protein sequence ID" value="EPQ27142.1"/>
    <property type="molecule type" value="Genomic_DNA"/>
</dbReference>
<sequence>MSTATTNNTTSASPRGEGGGGGRGGGGTLLVRRPPPNLASGQITHISTPAPSSISHTLALAQWQAYISLFATATPPWQIIEVPPAPTCADSVFVEDILVSLPRGTILVTSPGAESRRPELDGIEEFLRAHLGGDVKRVVRIEGEARLDGGDLLKVGRTVYVGRSSRTNDLGRAQLRALLKELDMDLVEVPVTKALHLKSAVTALPDGTVIGYEPIVDDPSIFPSFLAVPEEHGVAVVVLSPSHLVMSSDAPRTTQILRQRGYRVETVDISQFEALEGCVTCLSVRIRT</sequence>
<reference evidence="5 6" key="1">
    <citation type="journal article" date="2013" name="Plant Cell">
        <title>The transition from a phytopathogenic smut ancestor to an anamorphic biocontrol agent deciphered by comparative whole-genome analysis.</title>
        <authorList>
            <person name="Lefebvre F."/>
            <person name="Joly D.L."/>
            <person name="Labbe C."/>
            <person name="Teichmann B."/>
            <person name="Linning R."/>
            <person name="Belzile F."/>
            <person name="Bakkeren G."/>
            <person name="Belanger R.R."/>
        </authorList>
    </citation>
    <scope>NUCLEOTIDE SEQUENCE [LARGE SCALE GENOMIC DNA]</scope>
    <source>
        <strain evidence="5 6">PF-1</strain>
    </source>
</reference>